<keyword evidence="5" id="KW-0460">Magnesium</keyword>
<keyword evidence="2 4" id="KW-0547">Nucleotide-binding</keyword>
<dbReference type="Proteomes" id="UP000709295">
    <property type="component" value="Unassembled WGS sequence"/>
</dbReference>
<feature type="binding site" evidence="4">
    <location>
        <begin position="507"/>
        <end position="510"/>
    </location>
    <ligand>
        <name>GTP</name>
        <dbReference type="ChEBI" id="CHEBI:37565"/>
    </ligand>
</feature>
<dbReference type="SMART" id="SM00178">
    <property type="entry name" value="SAR"/>
    <property type="match status" value="1"/>
</dbReference>
<feature type="binding site" evidence="5">
    <location>
        <position position="412"/>
    </location>
    <ligand>
        <name>Mg(2+)</name>
        <dbReference type="ChEBI" id="CHEBI:18420"/>
    </ligand>
</feature>
<keyword evidence="8" id="KW-1185">Reference proteome</keyword>
<feature type="region of interest" description="Disordered" evidence="6">
    <location>
        <begin position="352"/>
        <end position="374"/>
    </location>
</feature>
<name>A0A8J5IYM6_9STRA</name>
<evidence type="ECO:0000256" key="6">
    <source>
        <dbReference type="SAM" id="MobiDB-lite"/>
    </source>
</evidence>
<dbReference type="SMART" id="SM00175">
    <property type="entry name" value="RAB"/>
    <property type="match status" value="1"/>
</dbReference>
<feature type="binding site" evidence="4">
    <location>
        <position position="451"/>
    </location>
    <ligand>
        <name>GTP</name>
        <dbReference type="ChEBI" id="CHEBI:37565"/>
    </ligand>
</feature>
<evidence type="ECO:0000313" key="8">
    <source>
        <dbReference type="Proteomes" id="UP000709295"/>
    </source>
</evidence>
<feature type="binding site" evidence="4">
    <location>
        <begin position="405"/>
        <end position="412"/>
    </location>
    <ligand>
        <name>GTP</name>
        <dbReference type="ChEBI" id="CHEBI:37565"/>
    </ligand>
</feature>
<dbReference type="FunFam" id="3.40.50.300:FF:000412">
    <property type="entry name" value="ADP-ribosylation factor 1"/>
    <property type="match status" value="1"/>
</dbReference>
<reference evidence="7" key="1">
    <citation type="submission" date="2021-01" db="EMBL/GenBank/DDBJ databases">
        <title>Phytophthora aleatoria, a newly-described species from Pinus radiata is distinct from Phytophthora cactorum isolates based on comparative genomics.</title>
        <authorList>
            <person name="Mcdougal R."/>
            <person name="Panda P."/>
            <person name="Williams N."/>
            <person name="Studholme D.J."/>
        </authorList>
    </citation>
    <scope>NUCLEOTIDE SEQUENCE</scope>
    <source>
        <strain evidence="7">NZFS 4037</strain>
    </source>
</reference>
<proteinExistence type="inferred from homology"/>
<sequence>MANSREELRRLSLDDAALSADLLPGFLDELNDADLLSPSGGGSPSQLPSFAGYHLSSEAFQTPIFGQFSMAITPSLPRTELSTDAVDAGLHFTTPAVRNEVELRSTTSPKGVTEEKLGVHRPPMQNSTRKRQKEELTYLRDMVQTLEQELETKRRELMTSKGQDKENKALTVQIRGRRGRAMRWQRIAKHQLVEKQRAELQNLQLRASLIDQIKLARSLQKLLKKNASRKDEGTEAAQLQARLEYSNYCSGVSEDSLYETLLQDMDVVYSEVNTICARHPVMQSLEEGFGVSSLHVGETEALNLEATNSKVVPFGMEETCSAAITTLRVNNTAARMQMRFAMKKYVESGRVTTRSSLDTTTSSSKPTNAKENQHNMGNLVSQYLEAALDRMANYWTKPSRILLLGLDGAGKTTLLYKMKLGEAVTTIPTIGFNVETFQYKNIEFTAWDIGGQSKLRPLWRFYYEGADAVVFVIDSADRYRIDEAVHELHRIFEDDALRDCKLLVLANKQDHPGCMNVEELREKLALHRVTRNPSHISKTVAVSGQGVDEGMMWLSRVVTGK</sequence>
<dbReference type="SMART" id="SM00177">
    <property type="entry name" value="ARF"/>
    <property type="match status" value="1"/>
</dbReference>
<dbReference type="NCBIfam" id="TIGR00231">
    <property type="entry name" value="small_GTP"/>
    <property type="match status" value="1"/>
</dbReference>
<feature type="region of interest" description="Disordered" evidence="6">
    <location>
        <begin position="105"/>
        <end position="131"/>
    </location>
</feature>
<protein>
    <submittedName>
        <fullName evidence="7">Uncharacterized protein</fullName>
    </submittedName>
</protein>
<organism evidence="7 8">
    <name type="scientific">Phytophthora aleatoria</name>
    <dbReference type="NCBI Taxonomy" id="2496075"/>
    <lineage>
        <taxon>Eukaryota</taxon>
        <taxon>Sar</taxon>
        <taxon>Stramenopiles</taxon>
        <taxon>Oomycota</taxon>
        <taxon>Peronosporomycetes</taxon>
        <taxon>Peronosporales</taxon>
        <taxon>Peronosporaceae</taxon>
        <taxon>Phytophthora</taxon>
    </lineage>
</organism>
<accession>A0A8J5IYM6</accession>
<keyword evidence="5" id="KW-0479">Metal-binding</keyword>
<comment type="similarity">
    <text evidence="1">Belongs to the small GTPase superfamily. Arf family.</text>
</comment>
<dbReference type="PROSITE" id="PS51417">
    <property type="entry name" value="ARF"/>
    <property type="match status" value="1"/>
</dbReference>
<dbReference type="PANTHER" id="PTHR11711">
    <property type="entry name" value="ADP RIBOSYLATION FACTOR-RELATED"/>
    <property type="match status" value="1"/>
</dbReference>
<dbReference type="InterPro" id="IPR024156">
    <property type="entry name" value="Small_GTPase_ARF"/>
</dbReference>
<evidence type="ECO:0000313" key="7">
    <source>
        <dbReference type="EMBL" id="KAG6965373.1"/>
    </source>
</evidence>
<dbReference type="GO" id="GO:0005525">
    <property type="term" value="F:GTP binding"/>
    <property type="evidence" value="ECO:0007669"/>
    <property type="project" value="UniProtKB-KW"/>
</dbReference>
<dbReference type="EMBL" id="JAENGY010000341">
    <property type="protein sequence ID" value="KAG6965373.1"/>
    <property type="molecule type" value="Genomic_DNA"/>
</dbReference>
<evidence type="ECO:0000256" key="3">
    <source>
        <dbReference type="ARBA" id="ARBA00023134"/>
    </source>
</evidence>
<dbReference type="GO" id="GO:0046872">
    <property type="term" value="F:metal ion binding"/>
    <property type="evidence" value="ECO:0007669"/>
    <property type="project" value="UniProtKB-KW"/>
</dbReference>
<keyword evidence="3 4" id="KW-0342">GTP-binding</keyword>
<comment type="caution">
    <text evidence="7">The sequence shown here is derived from an EMBL/GenBank/DDBJ whole genome shotgun (WGS) entry which is preliminary data.</text>
</comment>
<feature type="binding site" evidence="5">
    <location>
        <position position="429"/>
    </location>
    <ligand>
        <name>Mg(2+)</name>
        <dbReference type="ChEBI" id="CHEBI:18420"/>
    </ligand>
</feature>
<dbReference type="GO" id="GO:0030010">
    <property type="term" value="P:establishment of cell polarity"/>
    <property type="evidence" value="ECO:0007669"/>
    <property type="project" value="UniProtKB-ARBA"/>
</dbReference>
<evidence type="ECO:0000256" key="4">
    <source>
        <dbReference type="PIRSR" id="PIRSR606689-1"/>
    </source>
</evidence>
<dbReference type="InterPro" id="IPR006689">
    <property type="entry name" value="Small_GTPase_ARF/SAR"/>
</dbReference>
<feature type="compositionally biased region" description="Polar residues" evidence="6">
    <location>
        <begin position="365"/>
        <end position="374"/>
    </location>
</feature>
<dbReference type="AlphaFoldDB" id="A0A8J5IYM6"/>
<dbReference type="CDD" id="cd00878">
    <property type="entry name" value="Arf_Arl"/>
    <property type="match status" value="1"/>
</dbReference>
<evidence type="ECO:0000256" key="5">
    <source>
        <dbReference type="PIRSR" id="PIRSR606689-2"/>
    </source>
</evidence>
<evidence type="ECO:0000256" key="1">
    <source>
        <dbReference type="ARBA" id="ARBA00010290"/>
    </source>
</evidence>
<dbReference type="InterPro" id="IPR005225">
    <property type="entry name" value="Small_GTP-bd"/>
</dbReference>
<dbReference type="Pfam" id="PF00025">
    <property type="entry name" value="Arf"/>
    <property type="match status" value="1"/>
</dbReference>
<dbReference type="GO" id="GO:0003924">
    <property type="term" value="F:GTPase activity"/>
    <property type="evidence" value="ECO:0007669"/>
    <property type="project" value="InterPro"/>
</dbReference>
<gene>
    <name evidence="7" type="ORF">JG688_00007234</name>
</gene>
<evidence type="ECO:0000256" key="2">
    <source>
        <dbReference type="ARBA" id="ARBA00022741"/>
    </source>
</evidence>
<feature type="compositionally biased region" description="Low complexity" evidence="6">
    <location>
        <begin position="352"/>
        <end position="364"/>
    </location>
</feature>